<feature type="coiled-coil region" evidence="5">
    <location>
        <begin position="735"/>
        <end position="762"/>
    </location>
</feature>
<feature type="domain" description="Calponin-homology (CH)" evidence="7">
    <location>
        <begin position="103"/>
        <end position="208"/>
    </location>
</feature>
<feature type="compositionally biased region" description="Polar residues" evidence="6">
    <location>
        <begin position="400"/>
        <end position="417"/>
    </location>
</feature>
<evidence type="ECO:0000256" key="6">
    <source>
        <dbReference type="SAM" id="MobiDB-lite"/>
    </source>
</evidence>
<keyword evidence="4 5" id="KW-0175">Coiled coil</keyword>
<dbReference type="Pfam" id="PF00307">
    <property type="entry name" value="CH"/>
    <property type="match status" value="1"/>
</dbReference>
<dbReference type="InterPro" id="IPR001715">
    <property type="entry name" value="CH_dom"/>
</dbReference>
<dbReference type="FunFam" id="1.10.418.10:FF:000023">
    <property type="entry name" value="EH domain-binding protein 1 isoform X1"/>
    <property type="match status" value="1"/>
</dbReference>
<evidence type="ECO:0000256" key="1">
    <source>
        <dbReference type="ARBA" id="ARBA00004177"/>
    </source>
</evidence>
<dbReference type="CDD" id="cd21198">
    <property type="entry name" value="CH_EHBP"/>
    <property type="match status" value="1"/>
</dbReference>
<dbReference type="eggNOG" id="KOG0035">
    <property type="taxonomic scope" value="Eukaryota"/>
</dbReference>
<evidence type="ECO:0000256" key="4">
    <source>
        <dbReference type="ARBA" id="ARBA00023054"/>
    </source>
</evidence>
<dbReference type="Proteomes" id="UP000014500">
    <property type="component" value="Unassembled WGS sequence"/>
</dbReference>
<keyword evidence="2" id="KW-0597">Phosphoprotein</keyword>
<dbReference type="OMA" id="QQSSCDN"/>
<dbReference type="PANTHER" id="PTHR23167:SF46">
    <property type="entry name" value="EPS15 HOMOLOGY DOMAIN CONTAINING PROTEIN-BINDING PROTEIN 1, ISOFORM F"/>
    <property type="match status" value="1"/>
</dbReference>
<feature type="compositionally biased region" description="Low complexity" evidence="6">
    <location>
        <begin position="296"/>
        <end position="305"/>
    </location>
</feature>
<organism evidence="9 10">
    <name type="scientific">Strigamia maritima</name>
    <name type="common">European centipede</name>
    <name type="synonym">Geophilus maritimus</name>
    <dbReference type="NCBI Taxonomy" id="126957"/>
    <lineage>
        <taxon>Eukaryota</taxon>
        <taxon>Metazoa</taxon>
        <taxon>Ecdysozoa</taxon>
        <taxon>Arthropoda</taxon>
        <taxon>Myriapoda</taxon>
        <taxon>Chilopoda</taxon>
        <taxon>Pleurostigmophora</taxon>
        <taxon>Geophilomorpha</taxon>
        <taxon>Linotaeniidae</taxon>
        <taxon>Strigamia</taxon>
    </lineage>
</organism>
<evidence type="ECO:0000313" key="10">
    <source>
        <dbReference type="Proteomes" id="UP000014500"/>
    </source>
</evidence>
<reference evidence="9" key="2">
    <citation type="submission" date="2015-02" db="UniProtKB">
        <authorList>
            <consortium name="EnsemblMetazoa"/>
        </authorList>
    </citation>
    <scope>IDENTIFICATION</scope>
</reference>
<feature type="compositionally biased region" description="Polar residues" evidence="6">
    <location>
        <begin position="271"/>
        <end position="288"/>
    </location>
</feature>
<protein>
    <recommendedName>
        <fullName evidence="11">Calponin-homology (CH) domain-containing protein</fullName>
    </recommendedName>
</protein>
<sequence length="898" mass="102459">DKYWIFDGFHCFSGEIKHETGWKHISDVLQWQRGQLWIGILLDGLFKGALWAGKVLGLDVDRASPPIFPAERRKTLEDRQALQPLNLNKQPYSSDIYQWLKAMTPSQDLLAWCKEVTKGYRGVNVTNMTTSWRDGLAFAAVIHFFRPDLIDYLSLNASDIIVNCTKAFDAAARLGIPKLIEPADMVLMTVPDKLAVMTYLYQLRSYFTNQELEVQHLSKKSTEDSIYMLRRHEDGGDPETNNLWTALSREESINRRNQRLYTNDSRKNSSDESSTWSQNIAVCNNNNIEPERKSSLADSESESGSVNSDKGFKGSHSGNKKGPSPLTTKEKSPVGKTLTSEIMRLGKSLSPTKERIGRQEIQTPTESDGRSNSSTEKPLLMTRNQLMNPFDSDSDEEQETLNGSENLNDRSNSPQTPDESKDFIRHSEMREPTKRRRKDRPSSPIPKDGGDEELDNNRGLRRLSSEMLYDSLESTPDEVLGIIDISPTKQLRRDSQSPSHEVPRRSLSRHEELKERARQLLNQTKRGSLKSEPVRQLSEEEEARQKQLRERARKMIAEACQGTKQGSNGSTTSNSGTPTPSSPISPVSVLRKQSSLTVSGIKKFNFYHFIKKYDSSATQENGNNSCDSLGDSQLNSNTKPILNSSIDINKNNWDVGHRSLVNEKNGKASPPMRETLNSLHSTVLESFKSYVKEMSPDKDLHLSAQINPTPPSTPSDKYFPEGVDRISPHKSSSYVQQELEALEIEQTQIDEEAKELEKILRKVIETGTNEDEEEQLTEVWFTLLDKRNALIRRHMQLNILEKEMDLERRYELLNRELRKMLAMEDWQKTEAMKEREKLLLDELIQVVNKRDELVQHLDNQEKGIELDDKIAENVRKTPMVNVALETQHTQQDRNCVLQ</sequence>
<dbReference type="PROSITE" id="PS50021">
    <property type="entry name" value="CH"/>
    <property type="match status" value="1"/>
</dbReference>
<dbReference type="InterPro" id="IPR050540">
    <property type="entry name" value="F-actin_Monoox_Mical"/>
</dbReference>
<dbReference type="HOGENOM" id="CLU_358222_0_0_1"/>
<dbReference type="SUPFAM" id="SSF47576">
    <property type="entry name" value="Calponin-homology domain, CH-domain"/>
    <property type="match status" value="1"/>
</dbReference>
<dbReference type="EnsemblMetazoa" id="SMAR003034-RA">
    <property type="protein sequence ID" value="SMAR003034-PA"/>
    <property type="gene ID" value="SMAR003034"/>
</dbReference>
<feature type="compositionally biased region" description="Basic and acidic residues" evidence="6">
    <location>
        <begin position="418"/>
        <end position="432"/>
    </location>
</feature>
<dbReference type="STRING" id="126957.T1IPS9"/>
<evidence type="ECO:0000256" key="5">
    <source>
        <dbReference type="SAM" id="Coils"/>
    </source>
</evidence>
<feature type="compositionally biased region" description="Low complexity" evidence="6">
    <location>
        <begin position="567"/>
        <end position="588"/>
    </location>
</feature>
<reference evidence="10" key="1">
    <citation type="submission" date="2011-05" db="EMBL/GenBank/DDBJ databases">
        <authorList>
            <person name="Richards S.R."/>
            <person name="Qu J."/>
            <person name="Jiang H."/>
            <person name="Jhangiani S.N."/>
            <person name="Agravi P."/>
            <person name="Goodspeed R."/>
            <person name="Gross S."/>
            <person name="Mandapat C."/>
            <person name="Jackson L."/>
            <person name="Mathew T."/>
            <person name="Pu L."/>
            <person name="Thornton R."/>
            <person name="Saada N."/>
            <person name="Wilczek-Boney K.B."/>
            <person name="Lee S."/>
            <person name="Kovar C."/>
            <person name="Wu Y."/>
            <person name="Scherer S.E."/>
            <person name="Worley K.C."/>
            <person name="Muzny D.M."/>
            <person name="Gibbs R."/>
        </authorList>
    </citation>
    <scope>NUCLEOTIDE SEQUENCE</scope>
    <source>
        <strain evidence="10">Brora</strain>
    </source>
</reference>
<comment type="subcellular location">
    <subcellularLocation>
        <location evidence="1">Endosome</location>
    </subcellularLocation>
</comment>
<keyword evidence="10" id="KW-1185">Reference proteome</keyword>
<feature type="compositionally biased region" description="Basic and acidic residues" evidence="6">
    <location>
        <begin position="491"/>
        <end position="518"/>
    </location>
</feature>
<accession>T1IPS9</accession>
<evidence type="ECO:0000313" key="9">
    <source>
        <dbReference type="EnsemblMetazoa" id="SMAR003034-PA"/>
    </source>
</evidence>
<feature type="domain" description="BMERB" evidence="8">
    <location>
        <begin position="719"/>
        <end position="873"/>
    </location>
</feature>
<proteinExistence type="predicted"/>
<dbReference type="Gene3D" id="1.10.418.10">
    <property type="entry name" value="Calponin-like domain"/>
    <property type="match status" value="1"/>
</dbReference>
<evidence type="ECO:0000259" key="8">
    <source>
        <dbReference type="PROSITE" id="PS51848"/>
    </source>
</evidence>
<evidence type="ECO:0000256" key="3">
    <source>
        <dbReference type="ARBA" id="ARBA00022753"/>
    </source>
</evidence>
<feature type="compositionally biased region" description="Basic and acidic residues" evidence="6">
    <location>
        <begin position="543"/>
        <end position="556"/>
    </location>
</feature>
<dbReference type="InterPro" id="IPR022735">
    <property type="entry name" value="bMERB_dom"/>
</dbReference>
<feature type="region of interest" description="Disordered" evidence="6">
    <location>
        <begin position="255"/>
        <end position="460"/>
    </location>
</feature>
<feature type="compositionally biased region" description="Polar residues" evidence="6">
    <location>
        <begin position="360"/>
        <end position="387"/>
    </location>
</feature>
<dbReference type="PhylomeDB" id="T1IPS9"/>
<dbReference type="GO" id="GO:0005768">
    <property type="term" value="C:endosome"/>
    <property type="evidence" value="ECO:0007669"/>
    <property type="project" value="UniProtKB-SubCell"/>
</dbReference>
<dbReference type="EMBL" id="JH431265">
    <property type="status" value="NOT_ANNOTATED_CDS"/>
    <property type="molecule type" value="Genomic_DNA"/>
</dbReference>
<feature type="region of interest" description="Disordered" evidence="6">
    <location>
        <begin position="472"/>
        <end position="588"/>
    </location>
</feature>
<dbReference type="Pfam" id="PF12130">
    <property type="entry name" value="bMERB_dom"/>
    <property type="match status" value="1"/>
</dbReference>
<dbReference type="PANTHER" id="PTHR23167">
    <property type="entry name" value="CALPONIN HOMOLOGY DOMAIN-CONTAINING PROTEIN DDB_G0272472-RELATED"/>
    <property type="match status" value="1"/>
</dbReference>
<dbReference type="SMART" id="SM01203">
    <property type="entry name" value="DUF3585"/>
    <property type="match status" value="1"/>
</dbReference>
<name>T1IPS9_STRMM</name>
<keyword evidence="3" id="KW-0967">Endosome</keyword>
<evidence type="ECO:0000256" key="2">
    <source>
        <dbReference type="ARBA" id="ARBA00022553"/>
    </source>
</evidence>
<dbReference type="PROSITE" id="PS51848">
    <property type="entry name" value="BMERB"/>
    <property type="match status" value="1"/>
</dbReference>
<dbReference type="SMART" id="SM00033">
    <property type="entry name" value="CH"/>
    <property type="match status" value="1"/>
</dbReference>
<evidence type="ECO:0000259" key="7">
    <source>
        <dbReference type="PROSITE" id="PS50021"/>
    </source>
</evidence>
<dbReference type="InterPro" id="IPR036872">
    <property type="entry name" value="CH_dom_sf"/>
</dbReference>
<evidence type="ECO:0008006" key="11">
    <source>
        <dbReference type="Google" id="ProtNLM"/>
    </source>
</evidence>
<dbReference type="AlphaFoldDB" id="T1IPS9"/>